<protein>
    <recommendedName>
        <fullName evidence="4">PCA1 HMA heavy metal-associated domain-containing protein</fullName>
    </recommendedName>
</protein>
<dbReference type="HOGENOM" id="CLU_690842_0_0_1"/>
<dbReference type="EMBL" id="KN847335">
    <property type="protein sequence ID" value="KIW44395.1"/>
    <property type="molecule type" value="Genomic_DNA"/>
</dbReference>
<feature type="transmembrane region" description="Helical" evidence="3">
    <location>
        <begin position="104"/>
        <end position="123"/>
    </location>
</feature>
<evidence type="ECO:0000256" key="1">
    <source>
        <dbReference type="ARBA" id="ARBA00022723"/>
    </source>
</evidence>
<name>A0A0D2DPG2_9EURO</name>
<dbReference type="InterPro" id="IPR056236">
    <property type="entry name" value="HMA_PCA1"/>
</dbReference>
<accession>A0A0D2DPG2</accession>
<keyword evidence="3" id="KW-0812">Transmembrane</keyword>
<feature type="transmembrane region" description="Helical" evidence="3">
    <location>
        <begin position="71"/>
        <end position="92"/>
    </location>
</feature>
<keyword evidence="3" id="KW-1133">Transmembrane helix</keyword>
<reference evidence="5 6" key="1">
    <citation type="submission" date="2015-01" db="EMBL/GenBank/DDBJ databases">
        <title>The Genome Sequence of Exophiala oligosperma CBS72588.</title>
        <authorList>
            <consortium name="The Broad Institute Genomics Platform"/>
            <person name="Cuomo C."/>
            <person name="de Hoog S."/>
            <person name="Gorbushina A."/>
            <person name="Stielow B."/>
            <person name="Teixiera M."/>
            <person name="Abouelleil A."/>
            <person name="Chapman S.B."/>
            <person name="Priest M."/>
            <person name="Young S.K."/>
            <person name="Wortman J."/>
            <person name="Nusbaum C."/>
            <person name="Birren B."/>
        </authorList>
    </citation>
    <scope>NUCLEOTIDE SEQUENCE [LARGE SCALE GENOMIC DNA]</scope>
    <source>
        <strain evidence="5 6">CBS 72588</strain>
    </source>
</reference>
<dbReference type="VEuPathDB" id="FungiDB:PV06_05406"/>
<feature type="compositionally biased region" description="Polar residues" evidence="2">
    <location>
        <begin position="332"/>
        <end position="341"/>
    </location>
</feature>
<dbReference type="Pfam" id="PF24534">
    <property type="entry name" value="HMA_PCA1"/>
    <property type="match status" value="1"/>
</dbReference>
<dbReference type="AlphaFoldDB" id="A0A0D2DPG2"/>
<dbReference type="GeneID" id="27357480"/>
<keyword evidence="1" id="KW-0479">Metal-binding</keyword>
<proteinExistence type="predicted"/>
<keyword evidence="3" id="KW-0472">Membrane</keyword>
<sequence>MYEISYDPCIIGARDMLVGIDAQLGPVRSDSYLDEGKRRLMRVFVLTTGAFIPTAPVVLECRSPSGVSEHTTFIIAVILATMVQAIAVPEFYIPAISSLIYNKVVEMDMLVVISITGLFFAGSDLDTKPFFETSTLLITLILLGRLLVARARKRAVKAVSLRSLQASIAMLIDQTIGRVIEIDAHHFNTGTESVREQSAGDAIGTDHKLLCRCSGHQLSLLRWDWQFRWYSVVARGVAARGGVIIKNADIIHRGFKVTDMVFGKTGNLTEPSLEVVQELIFPTDIADQDAMLSIIMTMVRSNKHPVSKASGQSVSSLGMTTKPEQELGPRVTQDSSSTEITTAPEESPQVLELFQNLPKCMQVYHYPLNRRRRAIIATIRIRHSLIQPSIPDDSRSSRS</sequence>
<dbReference type="STRING" id="215243.A0A0D2DPG2"/>
<organism evidence="5 6">
    <name type="scientific">Exophiala oligosperma</name>
    <dbReference type="NCBI Taxonomy" id="215243"/>
    <lineage>
        <taxon>Eukaryota</taxon>
        <taxon>Fungi</taxon>
        <taxon>Dikarya</taxon>
        <taxon>Ascomycota</taxon>
        <taxon>Pezizomycotina</taxon>
        <taxon>Eurotiomycetes</taxon>
        <taxon>Chaetothyriomycetidae</taxon>
        <taxon>Chaetothyriales</taxon>
        <taxon>Herpotrichiellaceae</taxon>
        <taxon>Exophiala</taxon>
    </lineage>
</organism>
<dbReference type="PANTHER" id="PTHR46594">
    <property type="entry name" value="P-TYPE CATION-TRANSPORTING ATPASE"/>
    <property type="match status" value="1"/>
</dbReference>
<feature type="transmembrane region" description="Helical" evidence="3">
    <location>
        <begin position="129"/>
        <end position="148"/>
    </location>
</feature>
<evidence type="ECO:0000259" key="4">
    <source>
        <dbReference type="Pfam" id="PF24534"/>
    </source>
</evidence>
<evidence type="ECO:0000313" key="6">
    <source>
        <dbReference type="Proteomes" id="UP000053342"/>
    </source>
</evidence>
<dbReference type="OrthoDB" id="432719at2759"/>
<evidence type="ECO:0000313" key="5">
    <source>
        <dbReference type="EMBL" id="KIW44395.1"/>
    </source>
</evidence>
<dbReference type="GO" id="GO:0046872">
    <property type="term" value="F:metal ion binding"/>
    <property type="evidence" value="ECO:0007669"/>
    <property type="project" value="UniProtKB-KW"/>
</dbReference>
<keyword evidence="6" id="KW-1185">Reference proteome</keyword>
<feature type="compositionally biased region" description="Polar residues" evidence="2">
    <location>
        <begin position="309"/>
        <end position="319"/>
    </location>
</feature>
<gene>
    <name evidence="5" type="ORF">PV06_05406</name>
</gene>
<dbReference type="RefSeq" id="XP_016264611.1">
    <property type="nucleotide sequence ID" value="XM_016406405.1"/>
</dbReference>
<evidence type="ECO:0000256" key="3">
    <source>
        <dbReference type="SAM" id="Phobius"/>
    </source>
</evidence>
<dbReference type="PANTHER" id="PTHR46594:SF4">
    <property type="entry name" value="P-TYPE CATION-TRANSPORTING ATPASE"/>
    <property type="match status" value="1"/>
</dbReference>
<evidence type="ECO:0000256" key="2">
    <source>
        <dbReference type="SAM" id="MobiDB-lite"/>
    </source>
</evidence>
<dbReference type="Proteomes" id="UP000053342">
    <property type="component" value="Unassembled WGS sequence"/>
</dbReference>
<feature type="transmembrane region" description="Helical" evidence="3">
    <location>
        <begin position="40"/>
        <end position="59"/>
    </location>
</feature>
<feature type="domain" description="PCA1 HMA heavy metal-associated" evidence="4">
    <location>
        <begin position="1"/>
        <end position="27"/>
    </location>
</feature>
<feature type="region of interest" description="Disordered" evidence="2">
    <location>
        <begin position="306"/>
        <end position="347"/>
    </location>
</feature>